<dbReference type="GO" id="GO:0043709">
    <property type="term" value="P:cell adhesion involved in single-species biofilm formation"/>
    <property type="evidence" value="ECO:0007669"/>
    <property type="project" value="TreeGrafter"/>
</dbReference>
<dbReference type="PROSITE" id="PS50887">
    <property type="entry name" value="GGDEF"/>
    <property type="match status" value="1"/>
</dbReference>
<gene>
    <name evidence="5" type="ORF">EGH82_11510</name>
</gene>
<feature type="coiled-coil region" evidence="3">
    <location>
        <begin position="173"/>
        <end position="200"/>
    </location>
</feature>
<sequence length="521" mass="59482">MGALEQDLQSQLHKLKSQLEQARLIQRDSSLKFKREIQVLQRVVTSLSSACTVDNPNLQSGLLELKLAIEQQKDVTTLIPKLLVIERLIKQNTVAMDSHRQQLDAQVKHAGETLLRVAGIPSKVKRDLRDLLSFSVATDTPRTEQALKLLTIYERSVKILVTNNASKAAVLANDTDKELLKSIKNELQNLITELDFVGESGELLNDIRAKLLLGVNTHTLLEETLHVLKLVIQATHFERKTSQQFLIHVNDTIDSSLKSSAQIADQSESYFAQRVEHGRALGELVSSSQSALEQAQTIEEAKANLSPLLSQIDALNQRLQHAKEREKSLLERMKFNHCQLEALQDTAQDYRRRLEDQTERMQQDPLTKVLNRTAFNERLEVEYRRWIRNQHNLRIVQFDIDNFKSINDSFGYSAGDKALKIIARNIKSELSEADTIARISGEEFIVLLPERSDEDSYELIKKVQRQISRLPFKFREQQISITATIASTNFKDSDTPEEILDRLRTLLRQAESLGPEQVIWK</sequence>
<dbReference type="InterPro" id="IPR048516">
    <property type="entry name" value="DGCcoil"/>
</dbReference>
<evidence type="ECO:0000256" key="1">
    <source>
        <dbReference type="ARBA" id="ARBA00012528"/>
    </source>
</evidence>
<proteinExistence type="predicted"/>
<evidence type="ECO:0000313" key="6">
    <source>
        <dbReference type="Proteomes" id="UP000278792"/>
    </source>
</evidence>
<reference evidence="5 6" key="1">
    <citation type="submission" date="2018-11" db="EMBL/GenBank/DDBJ databases">
        <title>Vibrio ponticus strain CAIM 1751 pathogenic for the snapper Lutjanus guttatus.</title>
        <authorList>
            <person name="Soto-Rodriguez S."/>
            <person name="Lozano-Olvera R."/>
            <person name="Gomez-Gil B."/>
        </authorList>
    </citation>
    <scope>NUCLEOTIDE SEQUENCE [LARGE SCALE GENOMIC DNA]</scope>
    <source>
        <strain evidence="5 6">CAIM 1751</strain>
    </source>
</reference>
<dbReference type="InterPro" id="IPR050469">
    <property type="entry name" value="Diguanylate_Cyclase"/>
</dbReference>
<dbReference type="PANTHER" id="PTHR45138">
    <property type="entry name" value="REGULATORY COMPONENTS OF SENSORY TRANSDUCTION SYSTEM"/>
    <property type="match status" value="1"/>
</dbReference>
<organism evidence="5 6">
    <name type="scientific">Vibrio ponticus</name>
    <dbReference type="NCBI Taxonomy" id="265668"/>
    <lineage>
        <taxon>Bacteria</taxon>
        <taxon>Pseudomonadati</taxon>
        <taxon>Pseudomonadota</taxon>
        <taxon>Gammaproteobacteria</taxon>
        <taxon>Vibrionales</taxon>
        <taxon>Vibrionaceae</taxon>
        <taxon>Vibrio</taxon>
    </lineage>
</organism>
<accession>A0A3N3DZU4</accession>
<dbReference type="GO" id="GO:0052621">
    <property type="term" value="F:diguanylate cyclase activity"/>
    <property type="evidence" value="ECO:0007669"/>
    <property type="project" value="UniProtKB-EC"/>
</dbReference>
<feature type="coiled-coil region" evidence="3">
    <location>
        <begin position="298"/>
        <end position="360"/>
    </location>
</feature>
<dbReference type="EMBL" id="RKIK01000030">
    <property type="protein sequence ID" value="ROV59879.1"/>
    <property type="molecule type" value="Genomic_DNA"/>
</dbReference>
<dbReference type="AlphaFoldDB" id="A0A3N3DZU4"/>
<dbReference type="Gene3D" id="3.30.70.270">
    <property type="match status" value="1"/>
</dbReference>
<feature type="domain" description="GGDEF" evidence="4">
    <location>
        <begin position="391"/>
        <end position="521"/>
    </location>
</feature>
<dbReference type="Pfam" id="PF20975">
    <property type="entry name" value="DGCcoil"/>
    <property type="match status" value="1"/>
</dbReference>
<dbReference type="InterPro" id="IPR000160">
    <property type="entry name" value="GGDEF_dom"/>
</dbReference>
<dbReference type="NCBIfam" id="TIGR00254">
    <property type="entry name" value="GGDEF"/>
    <property type="match status" value="1"/>
</dbReference>
<comment type="caution">
    <text evidence="5">The sequence shown here is derived from an EMBL/GenBank/DDBJ whole genome shotgun (WGS) entry which is preliminary data.</text>
</comment>
<dbReference type="GO" id="GO:0005886">
    <property type="term" value="C:plasma membrane"/>
    <property type="evidence" value="ECO:0007669"/>
    <property type="project" value="TreeGrafter"/>
</dbReference>
<comment type="catalytic activity">
    <reaction evidence="2">
        <text>2 GTP = 3',3'-c-di-GMP + 2 diphosphate</text>
        <dbReference type="Rhea" id="RHEA:24898"/>
        <dbReference type="ChEBI" id="CHEBI:33019"/>
        <dbReference type="ChEBI" id="CHEBI:37565"/>
        <dbReference type="ChEBI" id="CHEBI:58805"/>
        <dbReference type="EC" id="2.7.7.65"/>
    </reaction>
</comment>
<dbReference type="RefSeq" id="WP_123782189.1">
    <property type="nucleotide sequence ID" value="NZ_RKIK01000030.1"/>
</dbReference>
<keyword evidence="3" id="KW-0175">Coiled coil</keyword>
<dbReference type="Pfam" id="PF00990">
    <property type="entry name" value="GGDEF"/>
    <property type="match status" value="1"/>
</dbReference>
<name>A0A3N3DZU4_9VIBR</name>
<dbReference type="SUPFAM" id="SSF55073">
    <property type="entry name" value="Nucleotide cyclase"/>
    <property type="match status" value="1"/>
</dbReference>
<dbReference type="CDD" id="cd01949">
    <property type="entry name" value="GGDEF"/>
    <property type="match status" value="1"/>
</dbReference>
<dbReference type="SMART" id="SM00267">
    <property type="entry name" value="GGDEF"/>
    <property type="match status" value="1"/>
</dbReference>
<evidence type="ECO:0000256" key="3">
    <source>
        <dbReference type="SAM" id="Coils"/>
    </source>
</evidence>
<dbReference type="InterPro" id="IPR029787">
    <property type="entry name" value="Nucleotide_cyclase"/>
</dbReference>
<dbReference type="GO" id="GO:1902201">
    <property type="term" value="P:negative regulation of bacterial-type flagellum-dependent cell motility"/>
    <property type="evidence" value="ECO:0007669"/>
    <property type="project" value="TreeGrafter"/>
</dbReference>
<dbReference type="Proteomes" id="UP000278792">
    <property type="component" value="Unassembled WGS sequence"/>
</dbReference>
<evidence type="ECO:0000313" key="5">
    <source>
        <dbReference type="EMBL" id="ROV59879.1"/>
    </source>
</evidence>
<dbReference type="InterPro" id="IPR043128">
    <property type="entry name" value="Rev_trsase/Diguanyl_cyclase"/>
</dbReference>
<dbReference type="EC" id="2.7.7.65" evidence="1"/>
<evidence type="ECO:0000256" key="2">
    <source>
        <dbReference type="ARBA" id="ARBA00034247"/>
    </source>
</evidence>
<dbReference type="PANTHER" id="PTHR45138:SF9">
    <property type="entry name" value="DIGUANYLATE CYCLASE DGCM-RELATED"/>
    <property type="match status" value="1"/>
</dbReference>
<protein>
    <recommendedName>
        <fullName evidence="1">diguanylate cyclase</fullName>
        <ecNumber evidence="1">2.7.7.65</ecNumber>
    </recommendedName>
</protein>
<evidence type="ECO:0000259" key="4">
    <source>
        <dbReference type="PROSITE" id="PS50887"/>
    </source>
</evidence>